<organism evidence="3 4">
    <name type="scientific">Acanthamoeba castellanii (strain ATCC 30010 / Neff)</name>
    <dbReference type="NCBI Taxonomy" id="1257118"/>
    <lineage>
        <taxon>Eukaryota</taxon>
        <taxon>Amoebozoa</taxon>
        <taxon>Discosea</taxon>
        <taxon>Longamoebia</taxon>
        <taxon>Centramoebida</taxon>
        <taxon>Acanthamoebidae</taxon>
        <taxon>Acanthamoeba</taxon>
    </lineage>
</organism>
<protein>
    <submittedName>
        <fullName evidence="3">Uncharacterized protein</fullName>
    </submittedName>
</protein>
<feature type="region of interest" description="Disordered" evidence="2">
    <location>
        <begin position="229"/>
        <end position="248"/>
    </location>
</feature>
<evidence type="ECO:0000313" key="4">
    <source>
        <dbReference type="Proteomes" id="UP000011083"/>
    </source>
</evidence>
<gene>
    <name evidence="3" type="ORF">ACA1_012300</name>
</gene>
<proteinExistence type="predicted"/>
<dbReference type="AlphaFoldDB" id="L8HD74"/>
<feature type="coiled-coil region" evidence="1">
    <location>
        <begin position="66"/>
        <end position="110"/>
    </location>
</feature>
<sequence>MCRKVLRKVPSSDRDAADEALREVVERVSEQLNHQLVRPSKRIDYANLADATKRLESAITANTLLLARLTAEVENKQSDLKEEKQRLARLQEEAEKIERKRAILQKKRKLNPTEDLFGEKRDYVHPLLGPDSHLMATSVQLTEVAIDPEQLVETVNQEGESMSTPKGKEKEGEDQDLLEVDVVQGLVDDLAVLAQNRAPLLPLLEDLTATRDRLCAMLAGAGASTGVEPLHFLTPPPPSSSSSSASPS</sequence>
<evidence type="ECO:0000256" key="2">
    <source>
        <dbReference type="SAM" id="MobiDB-lite"/>
    </source>
</evidence>
<dbReference type="GeneID" id="14924155"/>
<dbReference type="VEuPathDB" id="AmoebaDB:ACA1_012300"/>
<name>L8HD74_ACACF</name>
<dbReference type="KEGG" id="acan:ACA1_012300"/>
<dbReference type="EMBL" id="KB007858">
    <property type="protein sequence ID" value="ELR23182.1"/>
    <property type="molecule type" value="Genomic_DNA"/>
</dbReference>
<evidence type="ECO:0000256" key="1">
    <source>
        <dbReference type="SAM" id="Coils"/>
    </source>
</evidence>
<dbReference type="Proteomes" id="UP000011083">
    <property type="component" value="Unassembled WGS sequence"/>
</dbReference>
<evidence type="ECO:0000313" key="3">
    <source>
        <dbReference type="EMBL" id="ELR23182.1"/>
    </source>
</evidence>
<dbReference type="RefSeq" id="XP_004352710.1">
    <property type="nucleotide sequence ID" value="XM_004352658.1"/>
</dbReference>
<keyword evidence="1" id="KW-0175">Coiled coil</keyword>
<reference evidence="3 4" key="1">
    <citation type="journal article" date="2013" name="Genome Biol.">
        <title>Genome of Acanthamoeba castellanii highlights extensive lateral gene transfer and early evolution of tyrosine kinase signaling.</title>
        <authorList>
            <person name="Clarke M."/>
            <person name="Lohan A.J."/>
            <person name="Liu B."/>
            <person name="Lagkouvardos I."/>
            <person name="Roy S."/>
            <person name="Zafar N."/>
            <person name="Bertelli C."/>
            <person name="Schilde C."/>
            <person name="Kianianmomeni A."/>
            <person name="Burglin T.R."/>
            <person name="Frech C."/>
            <person name="Turcotte B."/>
            <person name="Kopec K.O."/>
            <person name="Synnott J.M."/>
            <person name="Choo C."/>
            <person name="Paponov I."/>
            <person name="Finkler A."/>
            <person name="Soon Heng Tan C."/>
            <person name="Hutchins A.P."/>
            <person name="Weinmeier T."/>
            <person name="Rattei T."/>
            <person name="Chu J.S."/>
            <person name="Gimenez G."/>
            <person name="Irimia M."/>
            <person name="Rigden D.J."/>
            <person name="Fitzpatrick D.A."/>
            <person name="Lorenzo-Morales J."/>
            <person name="Bateman A."/>
            <person name="Chiu C.H."/>
            <person name="Tang P."/>
            <person name="Hegemann P."/>
            <person name="Fromm H."/>
            <person name="Raoult D."/>
            <person name="Greub G."/>
            <person name="Miranda-Saavedra D."/>
            <person name="Chen N."/>
            <person name="Nash P."/>
            <person name="Ginger M.L."/>
            <person name="Horn M."/>
            <person name="Schaap P."/>
            <person name="Caler L."/>
            <person name="Loftus B."/>
        </authorList>
    </citation>
    <scope>NUCLEOTIDE SEQUENCE [LARGE SCALE GENOMIC DNA]</scope>
    <source>
        <strain evidence="3 4">Neff</strain>
    </source>
</reference>
<accession>L8HD74</accession>
<keyword evidence="4" id="KW-1185">Reference proteome</keyword>